<dbReference type="OrthoDB" id="8902678at2"/>
<dbReference type="InterPro" id="IPR010982">
    <property type="entry name" value="Lambda_DNA-bd_dom_sf"/>
</dbReference>
<sequence length="265" mass="29899">MSQTNKTPAEQRNMFGANLRILARDYPSISELARRLRINRTQFNRYLAGESFPRPDVLARICAFFDVDARVLLEPVDQIGSTADPMSSRFLRDFVGRASQDLPEDVFPSGFYSFSRRSFIDESKFLRGLVLIHREGPNTFLRGFEAKAAMLAQGLPNEKRAREFRGLVLRTEDGIAAVVSRLGGATASFNTLSRVGSFDNNFWVGFVVRTQRESPASTRIARLVYEHLGDDCARVMAVARTTGFCELSDLLPFHQRLLRPDEPLT</sequence>
<dbReference type="CDD" id="cd00093">
    <property type="entry name" value="HTH_XRE"/>
    <property type="match status" value="1"/>
</dbReference>
<feature type="domain" description="HTH cro/C1-type" evidence="1">
    <location>
        <begin position="28"/>
        <end position="72"/>
    </location>
</feature>
<dbReference type="RefSeq" id="WP_138660589.1">
    <property type="nucleotide sequence ID" value="NZ_VANS01000001.1"/>
</dbReference>
<proteinExistence type="predicted"/>
<dbReference type="SUPFAM" id="SSF47413">
    <property type="entry name" value="lambda repressor-like DNA-binding domains"/>
    <property type="match status" value="1"/>
</dbReference>
<reference evidence="2 3" key="1">
    <citation type="submission" date="2019-05" db="EMBL/GenBank/DDBJ databases">
        <title>Sulfitobacter sabulilitoris sp. nov., isolated from a marine sand.</title>
        <authorList>
            <person name="Yoon J.-H."/>
        </authorList>
    </citation>
    <scope>NUCLEOTIDE SEQUENCE [LARGE SCALE GENOMIC DNA]</scope>
    <source>
        <strain evidence="2 3">HSMS-29</strain>
    </source>
</reference>
<accession>A0A5S3PJ98</accession>
<name>A0A5S3PJ98_9RHOB</name>
<dbReference type="GO" id="GO:0003677">
    <property type="term" value="F:DNA binding"/>
    <property type="evidence" value="ECO:0007669"/>
    <property type="project" value="InterPro"/>
</dbReference>
<gene>
    <name evidence="2" type="ORF">FDT80_02145</name>
</gene>
<keyword evidence="3" id="KW-1185">Reference proteome</keyword>
<comment type="caution">
    <text evidence="2">The sequence shown here is derived from an EMBL/GenBank/DDBJ whole genome shotgun (WGS) entry which is preliminary data.</text>
</comment>
<dbReference type="AlphaFoldDB" id="A0A5S3PJ98"/>
<dbReference type="EMBL" id="VANS01000001">
    <property type="protein sequence ID" value="TMM54417.1"/>
    <property type="molecule type" value="Genomic_DNA"/>
</dbReference>
<dbReference type="Gene3D" id="1.10.260.40">
    <property type="entry name" value="lambda repressor-like DNA-binding domains"/>
    <property type="match status" value="1"/>
</dbReference>
<dbReference type="Proteomes" id="UP000309550">
    <property type="component" value="Unassembled WGS sequence"/>
</dbReference>
<evidence type="ECO:0000259" key="1">
    <source>
        <dbReference type="PROSITE" id="PS50943"/>
    </source>
</evidence>
<organism evidence="2 3">
    <name type="scientific">Sulfitobacter sabulilitoris</name>
    <dbReference type="NCBI Taxonomy" id="2562655"/>
    <lineage>
        <taxon>Bacteria</taxon>
        <taxon>Pseudomonadati</taxon>
        <taxon>Pseudomonadota</taxon>
        <taxon>Alphaproteobacteria</taxon>
        <taxon>Rhodobacterales</taxon>
        <taxon>Roseobacteraceae</taxon>
        <taxon>Sulfitobacter</taxon>
    </lineage>
</organism>
<protein>
    <submittedName>
        <fullName evidence="2">Helix-turn-helix transcriptional regulator</fullName>
    </submittedName>
</protein>
<dbReference type="InterPro" id="IPR001387">
    <property type="entry name" value="Cro/C1-type_HTH"/>
</dbReference>
<evidence type="ECO:0000313" key="2">
    <source>
        <dbReference type="EMBL" id="TMM54417.1"/>
    </source>
</evidence>
<evidence type="ECO:0000313" key="3">
    <source>
        <dbReference type="Proteomes" id="UP000309550"/>
    </source>
</evidence>
<dbReference type="PROSITE" id="PS50943">
    <property type="entry name" value="HTH_CROC1"/>
    <property type="match status" value="1"/>
</dbReference>
<dbReference type="Pfam" id="PF13560">
    <property type="entry name" value="HTH_31"/>
    <property type="match status" value="1"/>
</dbReference>
<dbReference type="SMART" id="SM00530">
    <property type="entry name" value="HTH_XRE"/>
    <property type="match status" value="1"/>
</dbReference>